<dbReference type="SUPFAM" id="SSF50978">
    <property type="entry name" value="WD40 repeat-like"/>
    <property type="match status" value="1"/>
</dbReference>
<dbReference type="HOGENOM" id="CLU_807307_0_0_1"/>
<dbReference type="InterPro" id="IPR012337">
    <property type="entry name" value="RNaseH-like_sf"/>
</dbReference>
<dbReference type="EMBL" id="ACPB03011452">
    <property type="status" value="NOT_ANNOTATED_CDS"/>
    <property type="molecule type" value="Genomic_DNA"/>
</dbReference>
<dbReference type="AlphaFoldDB" id="T1IFZ5"/>
<dbReference type="Gene3D" id="2.130.10.10">
    <property type="entry name" value="YVTN repeat-like/Quinoprotein amine dehydrogenase"/>
    <property type="match status" value="1"/>
</dbReference>
<dbReference type="InterPro" id="IPR029145">
    <property type="entry name" value="NBAS_N"/>
</dbReference>
<feature type="domain" description="Neuroblastoma-amplified sequence N-terminal" evidence="1">
    <location>
        <begin position="202"/>
        <end position="298"/>
    </location>
</feature>
<evidence type="ECO:0000313" key="3">
    <source>
        <dbReference type="Proteomes" id="UP000015103"/>
    </source>
</evidence>
<dbReference type="Proteomes" id="UP000015103">
    <property type="component" value="Unassembled WGS sequence"/>
</dbReference>
<keyword evidence="3" id="KW-1185">Reference proteome</keyword>
<organism evidence="2 3">
    <name type="scientific">Rhodnius prolixus</name>
    <name type="common">Triatomid bug</name>
    <dbReference type="NCBI Taxonomy" id="13249"/>
    <lineage>
        <taxon>Eukaryota</taxon>
        <taxon>Metazoa</taxon>
        <taxon>Ecdysozoa</taxon>
        <taxon>Arthropoda</taxon>
        <taxon>Hexapoda</taxon>
        <taxon>Insecta</taxon>
        <taxon>Pterygota</taxon>
        <taxon>Neoptera</taxon>
        <taxon>Paraneoptera</taxon>
        <taxon>Hemiptera</taxon>
        <taxon>Heteroptera</taxon>
        <taxon>Panheteroptera</taxon>
        <taxon>Cimicomorpha</taxon>
        <taxon>Reduviidae</taxon>
        <taxon>Triatominae</taxon>
        <taxon>Rhodnius</taxon>
    </lineage>
</organism>
<dbReference type="STRING" id="13249.T1IFZ5"/>
<proteinExistence type="predicted"/>
<accession>T1IFZ5</accession>
<dbReference type="PANTHER" id="PTHR15922">
    <property type="entry name" value="NEUROBLASTOMA-AMPLIFIED SEQUENCE"/>
    <property type="match status" value="1"/>
</dbReference>
<dbReference type="EnsemblMetazoa" id="RPRC015214-RA">
    <property type="protein sequence ID" value="RPRC015214-PA"/>
    <property type="gene ID" value="RPRC015214"/>
</dbReference>
<sequence>MASFCSALEYDEQPVFMPDQFYELMVYSEWRQDPDSWANLLKRTCEHLEKPDNSKKTWLSYYNKKKKRAEWPARELISYWSLLLPWLISISPNGKYVALLQDTVLEIRRAKEQYSNVMGRGTVRLLYELLVPTRQVWDCLGALKEISDQNKVFQVWVPGHSADKGNEVEDLLARESSAGHFVGPETCFGVSKCVKSADVNLWVQVPKEKLSQCRKMVWSPDSVMILVSSSEGIVYVYDIVGFHMFTICSPTPVSKDITRFVVGLECVNSPFKSAGWEFVLFVVYTDGMVYLYNISSQEINNFVILKTCVAKMQISPKSHWLAALHCCGSIRIWHIPGLRKEESR</sequence>
<dbReference type="VEuPathDB" id="VectorBase:RPRC015214"/>
<name>T1IFZ5_RHOPR</name>
<dbReference type="InParanoid" id="T1IFZ5"/>
<dbReference type="GO" id="GO:0006890">
    <property type="term" value="P:retrograde vesicle-mediated transport, Golgi to endoplasmic reticulum"/>
    <property type="evidence" value="ECO:0007669"/>
    <property type="project" value="TreeGrafter"/>
</dbReference>
<dbReference type="SUPFAM" id="SSF53098">
    <property type="entry name" value="Ribonuclease H-like"/>
    <property type="match status" value="1"/>
</dbReference>
<dbReference type="InterPro" id="IPR015943">
    <property type="entry name" value="WD40/YVTN_repeat-like_dom_sf"/>
</dbReference>
<dbReference type="Pfam" id="PF15492">
    <property type="entry name" value="Nbas_N"/>
    <property type="match status" value="1"/>
</dbReference>
<dbReference type="PANTHER" id="PTHR15922:SF2">
    <property type="entry name" value="NBAS SUBUNIT OF NRZ TETHERING COMPLEX"/>
    <property type="match status" value="1"/>
</dbReference>
<protein>
    <submittedName>
        <fullName evidence="2">Nbas_N domain-containing protein</fullName>
    </submittedName>
</protein>
<evidence type="ECO:0000313" key="2">
    <source>
        <dbReference type="EnsemblMetazoa" id="RPRC015214-PA"/>
    </source>
</evidence>
<dbReference type="GO" id="GO:0000149">
    <property type="term" value="F:SNARE binding"/>
    <property type="evidence" value="ECO:0007669"/>
    <property type="project" value="TreeGrafter"/>
</dbReference>
<dbReference type="InterPro" id="IPR036322">
    <property type="entry name" value="WD40_repeat_dom_sf"/>
</dbReference>
<dbReference type="GO" id="GO:0070939">
    <property type="term" value="C:Dsl1/NZR complex"/>
    <property type="evidence" value="ECO:0007669"/>
    <property type="project" value="TreeGrafter"/>
</dbReference>
<evidence type="ECO:0000259" key="1">
    <source>
        <dbReference type="Pfam" id="PF15492"/>
    </source>
</evidence>
<dbReference type="EMBL" id="ACPB03011451">
    <property type="status" value="NOT_ANNOTATED_CDS"/>
    <property type="molecule type" value="Genomic_DNA"/>
</dbReference>
<reference evidence="2" key="1">
    <citation type="submission" date="2015-05" db="UniProtKB">
        <authorList>
            <consortium name="EnsemblMetazoa"/>
        </authorList>
    </citation>
    <scope>IDENTIFICATION</scope>
</reference>